<feature type="compositionally biased region" description="Basic and acidic residues" evidence="3">
    <location>
        <begin position="734"/>
        <end position="743"/>
    </location>
</feature>
<feature type="region of interest" description="Disordered" evidence="3">
    <location>
        <begin position="826"/>
        <end position="857"/>
    </location>
</feature>
<feature type="region of interest" description="Disordered" evidence="3">
    <location>
        <begin position="552"/>
        <end position="795"/>
    </location>
</feature>
<proteinExistence type="predicted"/>
<dbReference type="InterPro" id="IPR012677">
    <property type="entry name" value="Nucleotide-bd_a/b_plait_sf"/>
</dbReference>
<dbReference type="GO" id="GO:0003723">
    <property type="term" value="F:RNA binding"/>
    <property type="evidence" value="ECO:0007669"/>
    <property type="project" value="UniProtKB-UniRule"/>
</dbReference>
<feature type="region of interest" description="Disordered" evidence="3">
    <location>
        <begin position="165"/>
        <end position="224"/>
    </location>
</feature>
<evidence type="ECO:0000256" key="3">
    <source>
        <dbReference type="SAM" id="MobiDB-lite"/>
    </source>
</evidence>
<dbReference type="PANTHER" id="PTHR21245">
    <property type="entry name" value="HETEROGENEOUS NUCLEAR RIBONUCLEOPROTEIN"/>
    <property type="match status" value="1"/>
</dbReference>
<feature type="compositionally biased region" description="Basic residues" evidence="3">
    <location>
        <begin position="489"/>
        <end position="501"/>
    </location>
</feature>
<dbReference type="Proteomes" id="UP001140206">
    <property type="component" value="Unassembled WGS sequence"/>
</dbReference>
<dbReference type="SUPFAM" id="SSF54928">
    <property type="entry name" value="RNA-binding domain, RBD"/>
    <property type="match status" value="2"/>
</dbReference>
<evidence type="ECO:0000313" key="6">
    <source>
        <dbReference type="Proteomes" id="UP001140206"/>
    </source>
</evidence>
<feature type="compositionally biased region" description="Pro residues" evidence="3">
    <location>
        <begin position="589"/>
        <end position="614"/>
    </location>
</feature>
<dbReference type="FunFam" id="3.30.70.330:FF:000187">
    <property type="entry name" value="Heterogeneous nuclear ribonucleoprotein Q"/>
    <property type="match status" value="1"/>
</dbReference>
<feature type="region of interest" description="Disordered" evidence="3">
    <location>
        <begin position="489"/>
        <end position="508"/>
    </location>
</feature>
<dbReference type="SMART" id="SM00360">
    <property type="entry name" value="RRM"/>
    <property type="match status" value="3"/>
</dbReference>
<dbReference type="InterPro" id="IPR035979">
    <property type="entry name" value="RBD_domain_sf"/>
</dbReference>
<feature type="compositionally biased region" description="Basic and acidic residues" evidence="3">
    <location>
        <begin position="27"/>
        <end position="37"/>
    </location>
</feature>
<feature type="compositionally biased region" description="Gly residues" evidence="3">
    <location>
        <begin position="847"/>
        <end position="857"/>
    </location>
</feature>
<dbReference type="AlphaFoldDB" id="A0AAV8ATE1"/>
<evidence type="ECO:0000259" key="4">
    <source>
        <dbReference type="PROSITE" id="PS50102"/>
    </source>
</evidence>
<evidence type="ECO:0000256" key="1">
    <source>
        <dbReference type="ARBA" id="ARBA00022884"/>
    </source>
</evidence>
<reference evidence="5" key="1">
    <citation type="submission" date="2022-08" db="EMBL/GenBank/DDBJ databases">
        <authorList>
            <person name="Marques A."/>
        </authorList>
    </citation>
    <scope>NUCLEOTIDE SEQUENCE</scope>
    <source>
        <strain evidence="5">RhyPub2mFocal</strain>
        <tissue evidence="5">Leaves</tissue>
    </source>
</reference>
<organism evidence="5 6">
    <name type="scientific">Rhynchospora pubera</name>
    <dbReference type="NCBI Taxonomy" id="906938"/>
    <lineage>
        <taxon>Eukaryota</taxon>
        <taxon>Viridiplantae</taxon>
        <taxon>Streptophyta</taxon>
        <taxon>Embryophyta</taxon>
        <taxon>Tracheophyta</taxon>
        <taxon>Spermatophyta</taxon>
        <taxon>Magnoliopsida</taxon>
        <taxon>Liliopsida</taxon>
        <taxon>Poales</taxon>
        <taxon>Cyperaceae</taxon>
        <taxon>Cyperoideae</taxon>
        <taxon>Rhynchosporeae</taxon>
        <taxon>Rhynchospora</taxon>
    </lineage>
</organism>
<dbReference type="Gene3D" id="3.30.70.330">
    <property type="match status" value="3"/>
</dbReference>
<accession>A0AAV8ATE1</accession>
<feature type="compositionally biased region" description="Basic and acidic residues" evidence="3">
    <location>
        <begin position="86"/>
        <end position="97"/>
    </location>
</feature>
<feature type="compositionally biased region" description="Polar residues" evidence="3">
    <location>
        <begin position="831"/>
        <end position="840"/>
    </location>
</feature>
<name>A0AAV8ATE1_9POAL</name>
<evidence type="ECO:0000313" key="5">
    <source>
        <dbReference type="EMBL" id="KAJ4733945.1"/>
    </source>
</evidence>
<keyword evidence="1 2" id="KW-0694">RNA-binding</keyword>
<dbReference type="PROSITE" id="PS50102">
    <property type="entry name" value="RRM"/>
    <property type="match status" value="3"/>
</dbReference>
<dbReference type="EMBL" id="JAMFTS010005179">
    <property type="protein sequence ID" value="KAJ4733945.1"/>
    <property type="molecule type" value="Genomic_DNA"/>
</dbReference>
<feature type="compositionally biased region" description="Low complexity" evidence="3">
    <location>
        <begin position="559"/>
        <end position="573"/>
    </location>
</feature>
<feature type="region of interest" description="Disordered" evidence="3">
    <location>
        <begin position="1"/>
        <end position="125"/>
    </location>
</feature>
<feature type="compositionally biased region" description="Basic and acidic residues" evidence="3">
    <location>
        <begin position="694"/>
        <end position="714"/>
    </location>
</feature>
<feature type="compositionally biased region" description="Acidic residues" evidence="3">
    <location>
        <begin position="169"/>
        <end position="216"/>
    </location>
</feature>
<dbReference type="CDD" id="cd00590">
    <property type="entry name" value="RRM_SF"/>
    <property type="match status" value="3"/>
</dbReference>
<feature type="region of interest" description="Disordered" evidence="3">
    <location>
        <begin position="528"/>
        <end position="547"/>
    </location>
</feature>
<dbReference type="InterPro" id="IPR000504">
    <property type="entry name" value="RRM_dom"/>
</dbReference>
<keyword evidence="6" id="KW-1185">Reference proteome</keyword>
<sequence length="857" mass="96855">MPPKSARKSTAPPRKDTRRIVRTGEVNGEKLKLDEKSVSSMDADASTPEKTPVEVRSGSRKEAMNETNKEESSSSDKLNPTANEYLDDKKEEEKKVEMEEEEEQKGEQFILEEEYEQEEDSTAVDYEPEELPEHEVLMEEEIEVLVVVTYWYCINSEIPLKENCKSQVDEDAEGEEQELLEEELTEDDVREEELEEDNMSDPDDISGPEDDEEENDQKEHHEVVKEHRKRKEFEVFLGGLDKDATESDIRKAFTEAGELKEVRLLTNPITKKNKGFAFLRFATVEQARRVVSEFKNPMIRGRKCGIAPSHDNDTLFVGNICKTWTKEHLKETLKGFGVENFEDLKLVEDPHNEGMNRGFAFLEFSSRIEAMDALKCLQKRDVKLGSDRAPKVAFSDSFRELDEEIMSQVTTLFIDHLPPAWDEDKIRKYLKQYGSIEKIELARNMPGAKRRDFGFVTFDTHDNAIACVEGINDVELTDGNKKVKLRARLSRPTKKESRPRRSGSSMLLISPRARPMMSRMDRVRPALPRALPPLPRRLPLRPTRPMSVRAPLHAVPLPSSSSSRVVRRVVSSGRGRRPMVTVSERPRTRPLPPPPPPRPRPERLPPPPPLPPVRRPAYPKSSLKRERDRDRERDYSRHELPPPPPPPLRRERAPEYPNSRAPPSRRPSSYEDDYRAPPPSSYSDVAPRGSSRGGSDRRPYLDDDYRKHEERPVERGPSARGGRDYDSVYGNKRAYSDIDDAPRNSDVGRNTRSRLDYGPGSTGNHFGDSYNDRLGRGPAGYGTGAGSSRTSMSGGVYGRNQGLNYPGGSARGSDFGGMYSSGLAGEYMSRGSDTAGSSYPSFYPSRGLGGTGSGSYY</sequence>
<evidence type="ECO:0000256" key="2">
    <source>
        <dbReference type="PROSITE-ProRule" id="PRU00176"/>
    </source>
</evidence>
<dbReference type="Pfam" id="PF00076">
    <property type="entry name" value="RRM_1"/>
    <property type="match status" value="3"/>
</dbReference>
<gene>
    <name evidence="5" type="ORF">LUZ62_000235</name>
</gene>
<feature type="domain" description="RRM" evidence="4">
    <location>
        <begin position="313"/>
        <end position="397"/>
    </location>
</feature>
<feature type="domain" description="RRM" evidence="4">
    <location>
        <begin position="410"/>
        <end position="490"/>
    </location>
</feature>
<feature type="compositionally biased region" description="Basic and acidic residues" evidence="3">
    <location>
        <begin position="51"/>
        <end position="74"/>
    </location>
</feature>
<protein>
    <submittedName>
        <fullName evidence="5">RNA-binding (RRM/RBD/RNP motifs) family protein</fullName>
    </submittedName>
</protein>
<feature type="compositionally biased region" description="Basic and acidic residues" evidence="3">
    <location>
        <begin position="623"/>
        <end position="640"/>
    </location>
</feature>
<comment type="caution">
    <text evidence="5">The sequence shown here is derived from an EMBL/GenBank/DDBJ whole genome shotgun (WGS) entry which is preliminary data.</text>
</comment>
<feature type="domain" description="RRM" evidence="4">
    <location>
        <begin position="233"/>
        <end position="311"/>
    </location>
</feature>
<feature type="compositionally biased region" description="Acidic residues" evidence="3">
    <location>
        <begin position="98"/>
        <end position="125"/>
    </location>
</feature>